<dbReference type="RefSeq" id="XP_011131097.1">
    <property type="nucleotide sequence ID" value="XM_011132795.1"/>
</dbReference>
<dbReference type="VEuPathDB" id="CryptoDB:GNI_099250"/>
<evidence type="ECO:0000313" key="1">
    <source>
        <dbReference type="EMBL" id="EZG57138.1"/>
    </source>
</evidence>
<name>A0A023B4Q4_GRENI</name>
<organism evidence="1 2">
    <name type="scientific">Gregarina niphandrodes</name>
    <name type="common">Septate eugregarine</name>
    <dbReference type="NCBI Taxonomy" id="110365"/>
    <lineage>
        <taxon>Eukaryota</taxon>
        <taxon>Sar</taxon>
        <taxon>Alveolata</taxon>
        <taxon>Apicomplexa</taxon>
        <taxon>Conoidasida</taxon>
        <taxon>Gregarinasina</taxon>
        <taxon>Eugregarinorida</taxon>
        <taxon>Gregarinidae</taxon>
        <taxon>Gregarina</taxon>
    </lineage>
</organism>
<dbReference type="eggNOG" id="ENOG502S0CT">
    <property type="taxonomic scope" value="Eukaryota"/>
</dbReference>
<evidence type="ECO:0000313" key="2">
    <source>
        <dbReference type="Proteomes" id="UP000019763"/>
    </source>
</evidence>
<dbReference type="EMBL" id="AFNH02000744">
    <property type="protein sequence ID" value="EZG57138.1"/>
    <property type="molecule type" value="Genomic_DNA"/>
</dbReference>
<proteinExistence type="predicted"/>
<accession>A0A023B4Q4</accession>
<protein>
    <submittedName>
        <fullName evidence="1">Uncharacterized protein</fullName>
    </submittedName>
</protein>
<dbReference type="OrthoDB" id="445338at2759"/>
<keyword evidence="2" id="KW-1185">Reference proteome</keyword>
<dbReference type="AlphaFoldDB" id="A0A023B4Q4"/>
<gene>
    <name evidence="1" type="ORF">GNI_099250</name>
</gene>
<comment type="caution">
    <text evidence="1">The sequence shown here is derived from an EMBL/GenBank/DDBJ whole genome shotgun (WGS) entry which is preliminary data.</text>
</comment>
<reference evidence="1" key="1">
    <citation type="submission" date="2013-12" db="EMBL/GenBank/DDBJ databases">
        <authorList>
            <person name="Omoto C.K."/>
            <person name="Sibley D."/>
            <person name="Venepally P."/>
            <person name="Hadjithomas M."/>
            <person name="Karamycheva S."/>
            <person name="Brunk B."/>
            <person name="Roos D."/>
            <person name="Caler E."/>
            <person name="Lorenzi H."/>
        </authorList>
    </citation>
    <scope>NUCLEOTIDE SEQUENCE</scope>
</reference>
<sequence>MSSISSSNHQVGAGAIPQYSNNPQIEQLFARLGQEVDEKNPSNPIFFVVDFLCKHYPGHLCGFASVWNANPELERDRLMVIEFFRFQKLPTEVASHFTNAGFDTLETLCSLTPETLDEIERFNQTRWLPGHKVRLTQTFSDIAGRVRAFRQEREKLMQVARLANGYCDHPTVLTRTNVPSGRAPAITMGPNPVPQATIAPTPARAPVSIQPGAMTGMPVSACFV</sequence>
<dbReference type="GeneID" id="22913514"/>
<dbReference type="Proteomes" id="UP000019763">
    <property type="component" value="Unassembled WGS sequence"/>
</dbReference>